<evidence type="ECO:0000256" key="9">
    <source>
        <dbReference type="SAM" id="MobiDB-lite"/>
    </source>
</evidence>
<feature type="transmembrane region" description="Helical" evidence="10">
    <location>
        <begin position="216"/>
        <end position="234"/>
    </location>
</feature>
<dbReference type="RefSeq" id="WP_053430691.1">
    <property type="nucleotide sequence ID" value="NZ_CP040441.1"/>
</dbReference>
<dbReference type="Gene3D" id="1.20.1530.20">
    <property type="match status" value="1"/>
</dbReference>
<proteinExistence type="inferred from homology"/>
<evidence type="ECO:0000256" key="4">
    <source>
        <dbReference type="ARBA" id="ARBA00022449"/>
    </source>
</evidence>
<feature type="transmembrane region" description="Helical" evidence="10">
    <location>
        <begin position="6"/>
        <end position="27"/>
    </location>
</feature>
<dbReference type="GO" id="GO:1902600">
    <property type="term" value="P:proton transmembrane transport"/>
    <property type="evidence" value="ECO:0007669"/>
    <property type="project" value="InterPro"/>
</dbReference>
<evidence type="ECO:0000256" key="6">
    <source>
        <dbReference type="ARBA" id="ARBA00022989"/>
    </source>
</evidence>
<feature type="transmembrane region" description="Helical" evidence="10">
    <location>
        <begin position="240"/>
        <end position="256"/>
    </location>
</feature>
<feature type="transmembrane region" description="Helical" evidence="10">
    <location>
        <begin position="359"/>
        <end position="379"/>
    </location>
</feature>
<organism evidence="13">
    <name type="scientific">Halalkalibacterium halodurans</name>
    <name type="common">Bacillus halodurans</name>
    <dbReference type="NCBI Taxonomy" id="86665"/>
    <lineage>
        <taxon>Bacteria</taxon>
        <taxon>Bacillati</taxon>
        <taxon>Bacillota</taxon>
        <taxon>Bacilli</taxon>
        <taxon>Bacillales</taxon>
        <taxon>Bacillaceae</taxon>
        <taxon>Halalkalibacterium (ex Joshi et al. 2022)</taxon>
    </lineage>
</organism>
<evidence type="ECO:0000256" key="2">
    <source>
        <dbReference type="ARBA" id="ARBA00005551"/>
    </source>
</evidence>
<dbReference type="PANTHER" id="PTHR43562:SF4">
    <property type="entry name" value="NA(+)_H(+) ANTIPORTER NHAS5"/>
    <property type="match status" value="1"/>
</dbReference>
<evidence type="ECO:0000256" key="5">
    <source>
        <dbReference type="ARBA" id="ARBA00022692"/>
    </source>
</evidence>
<dbReference type="GO" id="GO:0015297">
    <property type="term" value="F:antiporter activity"/>
    <property type="evidence" value="ECO:0007669"/>
    <property type="project" value="UniProtKB-KW"/>
</dbReference>
<evidence type="ECO:0000256" key="7">
    <source>
        <dbReference type="ARBA" id="ARBA00023065"/>
    </source>
</evidence>
<keyword evidence="5 10" id="KW-0812">Transmembrane</keyword>
<keyword evidence="3" id="KW-0813">Transport</keyword>
<feature type="compositionally biased region" description="Basic and acidic residues" evidence="9">
    <location>
        <begin position="661"/>
        <end position="671"/>
    </location>
</feature>
<evidence type="ECO:0000259" key="12">
    <source>
        <dbReference type="Pfam" id="PF00999"/>
    </source>
</evidence>
<evidence type="ECO:0000256" key="3">
    <source>
        <dbReference type="ARBA" id="ARBA00022448"/>
    </source>
</evidence>
<dbReference type="Pfam" id="PF00582">
    <property type="entry name" value="Usp"/>
    <property type="match status" value="1"/>
</dbReference>
<dbReference type="Pfam" id="PF00999">
    <property type="entry name" value="Na_H_Exchanger"/>
    <property type="match status" value="1"/>
</dbReference>
<dbReference type="GeneID" id="87598371"/>
<feature type="transmembrane region" description="Helical" evidence="10">
    <location>
        <begin position="118"/>
        <end position="136"/>
    </location>
</feature>
<dbReference type="EMBL" id="LILD01000001">
    <property type="protein sequence ID" value="KOO38380.1"/>
    <property type="molecule type" value="Genomic_DNA"/>
</dbReference>
<accession>A0A0M0KHQ1</accession>
<dbReference type="InterPro" id="IPR038770">
    <property type="entry name" value="Na+/solute_symporter_sf"/>
</dbReference>
<sequence length="686" mass="74640">MIDHPITDPVLIFAIAMVVFFVAPLLMSRLRIPGIIGLILAGVVIGPNGFALLDRDPTIVLLGTVGLLYIIFIAGLEIDLEGFKKYRNRSVLFGTLSFTIPFLFGLVFTFILGFSTPAAILLASILGSHTLLAYPIASRLGISKDRGVTTAVGGTIMTDTLALLVLAIVAGSIQGELNSTFWFTIAVSLVLYVAITLILIPILAKSFFRTMSSEGALEFIFVMSILFVTAYGATLAGLEPIIGAFLAGLALNRFILEHSPLMNRIKFVGNALFIPFFLLSVGMLMDIRVLLGDPSAWLLAALVVIFVQLGKFLAAFISGKLYNYSMDQIKLMFGLSVPQAAATLAATLVGFDLGLFDSAVVNAVIVMILVTCMVGPYVVEKYARKLALEEELKPFDPSEAPERVMVPIANPKTVESLLDLAFIVRGQSSEPLYPLTVAQGTNGDAESEVAKAEKVLAHAVTYAAGASVPIQMLTRLDPNIASGIIRAIEETRITTLVIGWNGKRSTPQLIFGGILDQLLERTEEMVLVSKLGHPLNTTKRIVLVLPSGVDHKTGYYRSLRTVKRLANQVGATLVCVVVKDDARPYEKTIKEIKPDVSTTVVGISSWNEWHKQWMLTLRADDLVVVLSARRGTLAWHPQLEQLPNVLAKANPESFIMIYPPETEKTDSRGSRGTDVPRMMSSRSYED</sequence>
<name>A0A0M0KHQ1_ALKHA</name>
<keyword evidence="4" id="KW-0050">Antiport</keyword>
<feature type="region of interest" description="Disordered" evidence="9">
    <location>
        <begin position="659"/>
        <end position="686"/>
    </location>
</feature>
<feature type="transmembrane region" description="Helical" evidence="10">
    <location>
        <begin position="148"/>
        <end position="169"/>
    </location>
</feature>
<feature type="transmembrane region" description="Helical" evidence="10">
    <location>
        <begin position="34"/>
        <end position="53"/>
    </location>
</feature>
<comment type="caution">
    <text evidence="13">The sequence shown here is derived from an EMBL/GenBank/DDBJ whole genome shotgun (WGS) entry which is preliminary data.</text>
</comment>
<dbReference type="InterPro" id="IPR006153">
    <property type="entry name" value="Cation/H_exchanger_TM"/>
</dbReference>
<feature type="transmembrane region" description="Helical" evidence="10">
    <location>
        <begin position="59"/>
        <end position="78"/>
    </location>
</feature>
<gene>
    <name evidence="13" type="ORF">AMD02_05490</name>
</gene>
<dbReference type="PATRIC" id="fig|136160.3.peg.1394"/>
<dbReference type="SUPFAM" id="SSF52402">
    <property type="entry name" value="Adenine nucleotide alpha hydrolases-like"/>
    <property type="match status" value="1"/>
</dbReference>
<dbReference type="AlphaFoldDB" id="A0A0M0KHQ1"/>
<keyword evidence="8 10" id="KW-0472">Membrane</keyword>
<feature type="transmembrane region" description="Helical" evidence="10">
    <location>
        <begin position="268"/>
        <end position="291"/>
    </location>
</feature>
<reference evidence="13" key="1">
    <citation type="submission" date="2015-08" db="EMBL/GenBank/DDBJ databases">
        <title>Complete DNA Sequence of Pseudomonas syringae pv. actinidiae, the Causal Agent of Kiwifruit Canker Disease.</title>
        <authorList>
            <person name="Rikkerink E.H.A."/>
            <person name="Fineran P.C."/>
        </authorList>
    </citation>
    <scope>NUCLEOTIDE SEQUENCE</scope>
    <source>
        <strain evidence="13">DSM 13666</strain>
    </source>
</reference>
<protein>
    <submittedName>
        <fullName evidence="13">Sodium:proton exchanger</fullName>
    </submittedName>
</protein>
<feature type="transmembrane region" description="Helical" evidence="10">
    <location>
        <begin position="297"/>
        <end position="319"/>
    </location>
</feature>
<evidence type="ECO:0000256" key="8">
    <source>
        <dbReference type="ARBA" id="ARBA00023136"/>
    </source>
</evidence>
<comment type="subcellular location">
    <subcellularLocation>
        <location evidence="1">Membrane</location>
        <topology evidence="1">Multi-pass membrane protein</topology>
    </subcellularLocation>
</comment>
<dbReference type="InterPro" id="IPR006016">
    <property type="entry name" value="UspA"/>
</dbReference>
<feature type="transmembrane region" description="Helical" evidence="10">
    <location>
        <begin position="331"/>
        <end position="353"/>
    </location>
</feature>
<dbReference type="GO" id="GO:0016020">
    <property type="term" value="C:membrane"/>
    <property type="evidence" value="ECO:0007669"/>
    <property type="project" value="UniProtKB-SubCell"/>
</dbReference>
<evidence type="ECO:0000256" key="1">
    <source>
        <dbReference type="ARBA" id="ARBA00004141"/>
    </source>
</evidence>
<feature type="transmembrane region" description="Helical" evidence="10">
    <location>
        <begin position="181"/>
        <end position="204"/>
    </location>
</feature>
<evidence type="ECO:0000313" key="13">
    <source>
        <dbReference type="EMBL" id="KOO38380.1"/>
    </source>
</evidence>
<evidence type="ECO:0000256" key="10">
    <source>
        <dbReference type="SAM" id="Phobius"/>
    </source>
</evidence>
<feature type="domain" description="UspA" evidence="11">
    <location>
        <begin position="403"/>
        <end position="529"/>
    </location>
</feature>
<feature type="transmembrane region" description="Helical" evidence="10">
    <location>
        <begin position="90"/>
        <end position="112"/>
    </location>
</feature>
<keyword evidence="6 10" id="KW-1133">Transmembrane helix</keyword>
<dbReference type="Gene3D" id="3.40.50.12370">
    <property type="match status" value="1"/>
</dbReference>
<keyword evidence="7" id="KW-0406">Ion transport</keyword>
<evidence type="ECO:0000259" key="11">
    <source>
        <dbReference type="Pfam" id="PF00582"/>
    </source>
</evidence>
<feature type="domain" description="Cation/H+ exchanger transmembrane" evidence="12">
    <location>
        <begin position="18"/>
        <end position="379"/>
    </location>
</feature>
<dbReference type="PANTHER" id="PTHR43562">
    <property type="entry name" value="NAPA-TYPE SODIUM/HYDROGEN ANTIPORTER"/>
    <property type="match status" value="1"/>
</dbReference>
<comment type="similarity">
    <text evidence="2">Belongs to the monovalent cation:proton antiporter 2 (CPA2) transporter (TC 2.A.37) family.</text>
</comment>